<keyword evidence="10 15" id="KW-0100">Branched-chain amino acid biosynthesis</keyword>
<evidence type="ECO:0000256" key="1">
    <source>
        <dbReference type="ARBA" id="ARBA00001946"/>
    </source>
</evidence>
<dbReference type="PANTHER" id="PTHR43661">
    <property type="entry name" value="D-XYLONATE DEHYDRATASE"/>
    <property type="match status" value="1"/>
</dbReference>
<evidence type="ECO:0000256" key="12">
    <source>
        <dbReference type="ARBA" id="ARBA00029436"/>
    </source>
</evidence>
<comment type="function">
    <text evidence="15">Functions in the biosynthesis of branched-chain amino acids. Catalyzes the dehydration of (2R,3R)-2,3-dihydroxy-3-methylpentanoate (2,3-dihydroxy-3-methylvalerate) into 2-oxo-3-methylpentanoate (2-oxo-3-methylvalerate) and of (2R)-2,3-dihydroxy-3-methylbutanoate (2,3-dihydroxyisovalerate) into 2-oxo-3-methylbutanoate (2-oxoisovalerate), the penultimate precursor to L-isoleucine and L-valine, respectively.</text>
</comment>
<evidence type="ECO:0000256" key="7">
    <source>
        <dbReference type="ARBA" id="ARBA00023004"/>
    </source>
</evidence>
<sequence length="614" mass="65336">MPPYRSRTSTHGRNMAGARGLWRATGMKDGDFGKPIIAIANSFTQFVPGHVHLKDLGQLVAREVEKAGGVAKEFNTIAVDDGIAMGHDGMLYSLPSREVIADAVEYMVNGHCADALVCISNCDKITPGMLNAAMRLNIPVVFVSGGPMEAGKVVLENGESKSIDLIDAMIAAANDKVSDADVLTMEQNACPTCGSCSGMFTANSMNCLTEALGLALPGNGSTLATHADRERLFVEAGHLIVDLAKRYYEQDDESVLPRNIATFQAFENAMTLDISMGGSTNTVLHLLAASYEGEVGFTMDDIDRLSRKVPVLCKVAPAVENIHMEDVHRAGGIFGILGELDRAGLLHTDGPTVHSASMKEALSRWDITQTNSESVHNFFKAAPGGVPTQVAFSQSRRWDDLDLDRTKGVIRSKDNAYSKDGGLAVLFGNIALDGCIVKTAGVDDSILKFNGPARIFESQDSAVSAILTGKITEGDVVLIRYEGPRGGPGMQEMLYPTSYLKSKGLGKACALITDGRFSGGSSGLSIGHISPEAAEGGAIGLVEEGDMIVIDIPNRVMKVDLSDEVLAERRKAMEAKGADAWKPVEKRKRKVSTALRAYAALTSSAAKGAVRIVD</sequence>
<dbReference type="HAMAP" id="MF_00012">
    <property type="entry name" value="IlvD"/>
    <property type="match status" value="1"/>
</dbReference>
<dbReference type="InterPro" id="IPR042096">
    <property type="entry name" value="Dihydro-acid_dehy_C"/>
</dbReference>
<evidence type="ECO:0000259" key="16">
    <source>
        <dbReference type="Pfam" id="PF00920"/>
    </source>
</evidence>
<comment type="catalytic activity">
    <reaction evidence="11">
        <text>(2R)-2,3-dihydroxy-3-methylbutanoate = 3-methyl-2-oxobutanoate + H2O</text>
        <dbReference type="Rhea" id="RHEA:24809"/>
        <dbReference type="ChEBI" id="CHEBI:11851"/>
        <dbReference type="ChEBI" id="CHEBI:15377"/>
        <dbReference type="ChEBI" id="CHEBI:49072"/>
        <dbReference type="EC" id="4.2.1.9"/>
    </reaction>
    <physiologicalReaction direction="left-to-right" evidence="11">
        <dbReference type="Rhea" id="RHEA:24810"/>
    </physiologicalReaction>
</comment>
<dbReference type="InterPro" id="IPR020558">
    <property type="entry name" value="DiOHA_6PGluconate_deHydtase_CS"/>
</dbReference>
<dbReference type="UniPathway" id="UPA00047">
    <property type="reaction ID" value="UER00057"/>
</dbReference>
<dbReference type="GO" id="GO:0051537">
    <property type="term" value="F:2 iron, 2 sulfur cluster binding"/>
    <property type="evidence" value="ECO:0007669"/>
    <property type="project" value="UniProtKB-UniRule"/>
</dbReference>
<evidence type="ECO:0000256" key="3">
    <source>
        <dbReference type="ARBA" id="ARBA00022605"/>
    </source>
</evidence>
<evidence type="ECO:0000256" key="14">
    <source>
        <dbReference type="ARBA" id="ARBA00029490"/>
    </source>
</evidence>
<dbReference type="InterPro" id="IPR004404">
    <property type="entry name" value="DihydroxyA_deHydtase"/>
</dbReference>
<evidence type="ECO:0000256" key="9">
    <source>
        <dbReference type="ARBA" id="ARBA00023239"/>
    </source>
</evidence>
<feature type="binding site" description="via carbamate group" evidence="15">
    <location>
        <position position="124"/>
    </location>
    <ligand>
        <name>Mg(2+)</name>
        <dbReference type="ChEBI" id="CHEBI:18420"/>
    </ligand>
</feature>
<proteinExistence type="inferred from homology"/>
<dbReference type="Pfam" id="PF24877">
    <property type="entry name" value="ILV_EDD_C"/>
    <property type="match status" value="1"/>
</dbReference>
<comment type="cofactor">
    <cofactor evidence="15">
        <name>[2Fe-2S] cluster</name>
        <dbReference type="ChEBI" id="CHEBI:190135"/>
    </cofactor>
    <text evidence="15">Binds 1 [2Fe-2S] cluster per subunit. This cluster acts as a Lewis acid cofactor.</text>
</comment>
<organism evidence="18 19">
    <name type="scientific">Roseibium suaedae</name>
    <dbReference type="NCBI Taxonomy" id="735517"/>
    <lineage>
        <taxon>Bacteria</taxon>
        <taxon>Pseudomonadati</taxon>
        <taxon>Pseudomonadota</taxon>
        <taxon>Alphaproteobacteria</taxon>
        <taxon>Hyphomicrobiales</taxon>
        <taxon>Stappiaceae</taxon>
        <taxon>Roseibium</taxon>
    </lineage>
</organism>
<keyword evidence="3 15" id="KW-0028">Amino-acid biosynthesis</keyword>
<evidence type="ECO:0000256" key="4">
    <source>
        <dbReference type="ARBA" id="ARBA00022714"/>
    </source>
</evidence>
<keyword evidence="6 15" id="KW-0460">Magnesium</keyword>
<evidence type="ECO:0000313" key="18">
    <source>
        <dbReference type="EMBL" id="SHL67707.1"/>
    </source>
</evidence>
<keyword evidence="9 15" id="KW-0456">Lyase</keyword>
<dbReference type="AlphaFoldDB" id="A0A1M7CKK7"/>
<dbReference type="PROSITE" id="PS00887">
    <property type="entry name" value="ILVD_EDD_2"/>
    <property type="match status" value="1"/>
</dbReference>
<dbReference type="NCBIfam" id="NF009103">
    <property type="entry name" value="PRK12448.1"/>
    <property type="match status" value="1"/>
</dbReference>
<dbReference type="InterPro" id="IPR037237">
    <property type="entry name" value="IlvD/EDD_N"/>
</dbReference>
<dbReference type="OrthoDB" id="9807077at2"/>
<evidence type="ECO:0000256" key="11">
    <source>
        <dbReference type="ARBA" id="ARBA00029304"/>
    </source>
</evidence>
<dbReference type="UniPathway" id="UPA00049">
    <property type="reaction ID" value="UER00061"/>
</dbReference>
<evidence type="ECO:0000256" key="10">
    <source>
        <dbReference type="ARBA" id="ARBA00023304"/>
    </source>
</evidence>
<evidence type="ECO:0000256" key="13">
    <source>
        <dbReference type="ARBA" id="ARBA00029437"/>
    </source>
</evidence>
<dbReference type="Proteomes" id="UP000186002">
    <property type="component" value="Unassembled WGS sequence"/>
</dbReference>
<comment type="subunit">
    <text evidence="15">Homodimer.</text>
</comment>
<dbReference type="SUPFAM" id="SSF52016">
    <property type="entry name" value="LeuD/IlvD-like"/>
    <property type="match status" value="1"/>
</dbReference>
<evidence type="ECO:0000256" key="2">
    <source>
        <dbReference type="ARBA" id="ARBA00006486"/>
    </source>
</evidence>
<feature type="binding site" evidence="15">
    <location>
        <position position="492"/>
    </location>
    <ligand>
        <name>Mg(2+)</name>
        <dbReference type="ChEBI" id="CHEBI:18420"/>
    </ligand>
</feature>
<comment type="caution">
    <text evidence="15">Lacks conserved residue(s) required for the propagation of feature annotation.</text>
</comment>
<dbReference type="InterPro" id="IPR056740">
    <property type="entry name" value="ILV_EDD_C"/>
</dbReference>
<evidence type="ECO:0000313" key="19">
    <source>
        <dbReference type="Proteomes" id="UP000186002"/>
    </source>
</evidence>
<reference evidence="18 19" key="1">
    <citation type="submission" date="2016-11" db="EMBL/GenBank/DDBJ databases">
        <authorList>
            <person name="Jaros S."/>
            <person name="Januszkiewicz K."/>
            <person name="Wedrychowicz H."/>
        </authorList>
    </citation>
    <scope>NUCLEOTIDE SEQUENCE [LARGE SCALE GENOMIC DNA]</scope>
    <source>
        <strain evidence="18 19">DSM 22153</strain>
    </source>
</reference>
<dbReference type="GO" id="GO:0005829">
    <property type="term" value="C:cytosol"/>
    <property type="evidence" value="ECO:0007669"/>
    <property type="project" value="TreeGrafter"/>
</dbReference>
<dbReference type="PROSITE" id="PS00886">
    <property type="entry name" value="ILVD_EDD_1"/>
    <property type="match status" value="1"/>
</dbReference>
<keyword evidence="7 15" id="KW-0408">Iron</keyword>
<comment type="cofactor">
    <cofactor evidence="1 15">
        <name>Mg(2+)</name>
        <dbReference type="ChEBI" id="CHEBI:18420"/>
    </cofactor>
</comment>
<dbReference type="PANTHER" id="PTHR43661:SF3">
    <property type="entry name" value="D-XYLONATE DEHYDRATASE YAGF-RELATED"/>
    <property type="match status" value="1"/>
</dbReference>
<keyword evidence="8 15" id="KW-0411">Iron-sulfur</keyword>
<dbReference type="EMBL" id="FRBW01000001">
    <property type="protein sequence ID" value="SHL67707.1"/>
    <property type="molecule type" value="Genomic_DNA"/>
</dbReference>
<evidence type="ECO:0000256" key="5">
    <source>
        <dbReference type="ARBA" id="ARBA00022723"/>
    </source>
</evidence>
<dbReference type="NCBIfam" id="TIGR00110">
    <property type="entry name" value="ilvD"/>
    <property type="match status" value="1"/>
</dbReference>
<dbReference type="STRING" id="735517.SAMN05444272_1193"/>
<feature type="domain" description="Dihydroxy-acid/6-phosphogluconate dehydratase N-terminal" evidence="16">
    <location>
        <begin position="34"/>
        <end position="360"/>
    </location>
</feature>
<feature type="modified residue" description="N6-carboxylysine" evidence="15">
    <location>
        <position position="124"/>
    </location>
</feature>
<keyword evidence="5 15" id="KW-0479">Metal-binding</keyword>
<evidence type="ECO:0000256" key="15">
    <source>
        <dbReference type="HAMAP-Rule" id="MF_00012"/>
    </source>
</evidence>
<comment type="catalytic activity">
    <reaction evidence="15">
        <text>(2R,3R)-2,3-dihydroxy-3-methylpentanoate = (S)-3-methyl-2-oxopentanoate + H2O</text>
        <dbReference type="Rhea" id="RHEA:27694"/>
        <dbReference type="ChEBI" id="CHEBI:15377"/>
        <dbReference type="ChEBI" id="CHEBI:35146"/>
        <dbReference type="ChEBI" id="CHEBI:49258"/>
        <dbReference type="EC" id="4.2.1.9"/>
    </reaction>
</comment>
<dbReference type="GO" id="GO:0004160">
    <property type="term" value="F:dihydroxy-acid dehydratase activity"/>
    <property type="evidence" value="ECO:0007669"/>
    <property type="project" value="UniProtKB-UniRule"/>
</dbReference>
<dbReference type="Pfam" id="PF00920">
    <property type="entry name" value="ILVD_EDD_N"/>
    <property type="match status" value="1"/>
</dbReference>
<dbReference type="SUPFAM" id="SSF143975">
    <property type="entry name" value="IlvD/EDD N-terminal domain-like"/>
    <property type="match status" value="1"/>
</dbReference>
<protein>
    <recommendedName>
        <fullName evidence="14 15">Dihydroxy-acid dehydratase</fullName>
        <shortName evidence="15">DAD</shortName>
        <ecNumber evidence="14 15">4.2.1.9</ecNumber>
    </recommendedName>
</protein>
<evidence type="ECO:0000256" key="6">
    <source>
        <dbReference type="ARBA" id="ARBA00022842"/>
    </source>
</evidence>
<feature type="binding site" evidence="15">
    <location>
        <position position="81"/>
    </location>
    <ligand>
        <name>Mg(2+)</name>
        <dbReference type="ChEBI" id="CHEBI:18420"/>
    </ligand>
</feature>
<accession>A0A1M7CKK7</accession>
<evidence type="ECO:0000256" key="8">
    <source>
        <dbReference type="ARBA" id="ARBA00023014"/>
    </source>
</evidence>
<evidence type="ECO:0000259" key="17">
    <source>
        <dbReference type="Pfam" id="PF24877"/>
    </source>
</evidence>
<keyword evidence="4 15" id="KW-0001">2Fe-2S</keyword>
<dbReference type="EC" id="4.2.1.9" evidence="14 15"/>
<comment type="pathway">
    <text evidence="13 15">Amino-acid biosynthesis; L-isoleucine biosynthesis; L-isoleucine from 2-oxobutanoate: step 3/4.</text>
</comment>
<feature type="active site" description="Proton acceptor" evidence="15">
    <location>
        <position position="518"/>
    </location>
</feature>
<dbReference type="GO" id="GO:0009097">
    <property type="term" value="P:isoleucine biosynthetic process"/>
    <property type="evidence" value="ECO:0007669"/>
    <property type="project" value="UniProtKB-UniRule"/>
</dbReference>
<keyword evidence="19" id="KW-1185">Reference proteome</keyword>
<dbReference type="GO" id="GO:0000287">
    <property type="term" value="F:magnesium ion binding"/>
    <property type="evidence" value="ECO:0007669"/>
    <property type="project" value="UniProtKB-UniRule"/>
</dbReference>
<comment type="pathway">
    <text evidence="12 15">Amino-acid biosynthesis; L-valine biosynthesis; L-valine from pyruvate: step 3/4.</text>
</comment>
<dbReference type="InterPro" id="IPR000581">
    <property type="entry name" value="ILV_EDD_N"/>
</dbReference>
<feature type="binding site" evidence="15">
    <location>
        <position position="123"/>
    </location>
    <ligand>
        <name>Mg(2+)</name>
        <dbReference type="ChEBI" id="CHEBI:18420"/>
    </ligand>
</feature>
<dbReference type="FunFam" id="3.50.30.80:FF:000001">
    <property type="entry name" value="Dihydroxy-acid dehydratase"/>
    <property type="match status" value="1"/>
</dbReference>
<comment type="similarity">
    <text evidence="2 15">Belongs to the IlvD/Edd family.</text>
</comment>
<dbReference type="GO" id="GO:0009099">
    <property type="term" value="P:L-valine biosynthetic process"/>
    <property type="evidence" value="ECO:0007669"/>
    <property type="project" value="UniProtKB-UniRule"/>
</dbReference>
<feature type="domain" description="Dihydroxy-acid/6-phosphogluconate dehydratase C-terminal" evidence="17">
    <location>
        <begin position="409"/>
        <end position="609"/>
    </location>
</feature>
<gene>
    <name evidence="15" type="primary">ilvD</name>
    <name evidence="18" type="ORF">SAMN05444272_1193</name>
</gene>
<name>A0A1M7CKK7_9HYPH</name>
<dbReference type="Gene3D" id="3.50.30.80">
    <property type="entry name" value="IlvD/EDD C-terminal domain-like"/>
    <property type="match status" value="1"/>
</dbReference>
<dbReference type="RefSeq" id="WP_073010017.1">
    <property type="nucleotide sequence ID" value="NZ_FRBW01000001.1"/>
</dbReference>